<organism evidence="2 3">
    <name type="scientific">Candidatus Portnoybacteria bacterium CG_4_10_14_0_2_um_filter_39_11</name>
    <dbReference type="NCBI Taxonomy" id="1974797"/>
    <lineage>
        <taxon>Bacteria</taxon>
        <taxon>Candidatus Portnoyibacteriota</taxon>
    </lineage>
</organism>
<sequence length="203" mass="23107">MKSSLLKLYQRRLLPMDELIKVADDPIWDNKKSQNIYSFPLLSDRDWLAVGKKIARGISADQIYRVGNFLTAVSPQSHIGPYKHAIDFLVPDGTKILAAADGKVVEFCECHSVWGDDEKFRDKLNFITLEHANGEYSQCCHLAWRSVSDLGLQKGDKVLAGQQIGIVGKTGWTDREHLHFLVFRIDKLIGNPFPFYSVQIRFK</sequence>
<dbReference type="PANTHER" id="PTHR21666:SF270">
    <property type="entry name" value="MUREIN HYDROLASE ACTIVATOR ENVC"/>
    <property type="match status" value="1"/>
</dbReference>
<dbReference type="GO" id="GO:0004222">
    <property type="term" value="F:metalloendopeptidase activity"/>
    <property type="evidence" value="ECO:0007669"/>
    <property type="project" value="TreeGrafter"/>
</dbReference>
<dbReference type="SUPFAM" id="SSF51261">
    <property type="entry name" value="Duplicated hybrid motif"/>
    <property type="match status" value="1"/>
</dbReference>
<dbReference type="EMBL" id="PFOI01000024">
    <property type="protein sequence ID" value="PIZ71051.1"/>
    <property type="molecule type" value="Genomic_DNA"/>
</dbReference>
<dbReference type="InterPro" id="IPR016047">
    <property type="entry name" value="M23ase_b-sheet_dom"/>
</dbReference>
<dbReference type="InterPro" id="IPR011055">
    <property type="entry name" value="Dup_hybrid_motif"/>
</dbReference>
<comment type="caution">
    <text evidence="2">The sequence shown here is derived from an EMBL/GenBank/DDBJ whole genome shotgun (WGS) entry which is preliminary data.</text>
</comment>
<accession>A0A2M7UII8</accession>
<dbReference type="Gene3D" id="2.70.70.10">
    <property type="entry name" value="Glucose Permease (Domain IIA)"/>
    <property type="match status" value="1"/>
</dbReference>
<reference evidence="3" key="1">
    <citation type="submission" date="2017-09" db="EMBL/GenBank/DDBJ databases">
        <title>Depth-based differentiation of microbial function through sediment-hosted aquifers and enrichment of novel symbionts in the deep terrestrial subsurface.</title>
        <authorList>
            <person name="Probst A.J."/>
            <person name="Ladd B."/>
            <person name="Jarett J.K."/>
            <person name="Geller-Mcgrath D.E."/>
            <person name="Sieber C.M.K."/>
            <person name="Emerson J.B."/>
            <person name="Anantharaman K."/>
            <person name="Thomas B.C."/>
            <person name="Malmstrom R."/>
            <person name="Stieglmeier M."/>
            <person name="Klingl A."/>
            <person name="Woyke T."/>
            <person name="Ryan C.M."/>
            <person name="Banfield J.F."/>
        </authorList>
    </citation>
    <scope>NUCLEOTIDE SEQUENCE [LARGE SCALE GENOMIC DNA]</scope>
</reference>
<dbReference type="CDD" id="cd12797">
    <property type="entry name" value="M23_peptidase"/>
    <property type="match status" value="1"/>
</dbReference>
<evidence type="ECO:0000259" key="1">
    <source>
        <dbReference type="Pfam" id="PF01551"/>
    </source>
</evidence>
<gene>
    <name evidence="2" type="ORF">COY09_01525</name>
</gene>
<evidence type="ECO:0000313" key="3">
    <source>
        <dbReference type="Proteomes" id="UP000231071"/>
    </source>
</evidence>
<dbReference type="Proteomes" id="UP000231071">
    <property type="component" value="Unassembled WGS sequence"/>
</dbReference>
<protein>
    <recommendedName>
        <fullName evidence="1">M23ase beta-sheet core domain-containing protein</fullName>
    </recommendedName>
</protein>
<dbReference type="AlphaFoldDB" id="A0A2M7UII8"/>
<dbReference type="Pfam" id="PF01551">
    <property type="entry name" value="Peptidase_M23"/>
    <property type="match status" value="1"/>
</dbReference>
<dbReference type="PANTHER" id="PTHR21666">
    <property type="entry name" value="PEPTIDASE-RELATED"/>
    <property type="match status" value="1"/>
</dbReference>
<proteinExistence type="predicted"/>
<dbReference type="InterPro" id="IPR050570">
    <property type="entry name" value="Cell_wall_metabolism_enzyme"/>
</dbReference>
<name>A0A2M7UII8_9BACT</name>
<evidence type="ECO:0000313" key="2">
    <source>
        <dbReference type="EMBL" id="PIZ71051.1"/>
    </source>
</evidence>
<feature type="domain" description="M23ase beta-sheet core" evidence="1">
    <location>
        <begin position="83"/>
        <end position="182"/>
    </location>
</feature>